<evidence type="ECO:0000256" key="5">
    <source>
        <dbReference type="ARBA" id="ARBA00023163"/>
    </source>
</evidence>
<dbReference type="PRINTS" id="PR00046">
    <property type="entry name" value="SIGMA70FCT"/>
</dbReference>
<dbReference type="Pfam" id="PF04545">
    <property type="entry name" value="Sigma70_r4"/>
    <property type="match status" value="1"/>
</dbReference>
<evidence type="ECO:0000259" key="9">
    <source>
        <dbReference type="PROSITE" id="PS00716"/>
    </source>
</evidence>
<proteinExistence type="inferred from homology"/>
<evidence type="ECO:0000256" key="2">
    <source>
        <dbReference type="ARBA" id="ARBA00023015"/>
    </source>
</evidence>
<comment type="caution">
    <text evidence="6">Lacks conserved residue(s) required for the propagation of feature annotation.</text>
</comment>
<dbReference type="eggNOG" id="COG0568">
    <property type="taxonomic scope" value="Bacteria"/>
</dbReference>
<dbReference type="Gene3D" id="1.10.601.10">
    <property type="entry name" value="RNA Polymerase Primary Sigma Factor"/>
    <property type="match status" value="1"/>
</dbReference>
<organism evidence="10 11">
    <name type="scientific">Mycoplasmoides gallisepticum S6</name>
    <dbReference type="NCBI Taxonomy" id="1006581"/>
    <lineage>
        <taxon>Bacteria</taxon>
        <taxon>Bacillati</taxon>
        <taxon>Mycoplasmatota</taxon>
        <taxon>Mycoplasmoidales</taxon>
        <taxon>Mycoplasmoidaceae</taxon>
        <taxon>Mycoplasmoides</taxon>
    </lineage>
</organism>
<reference evidence="10 11" key="1">
    <citation type="journal article" date="2011" name="PLoS ONE">
        <title>Core proteome of the minimal cell: comparative proteomics of three mollicute species.</title>
        <authorList>
            <person name="Fisunov G.Y."/>
            <person name="Alexeev D.G."/>
            <person name="Bazaleev N.A."/>
            <person name="Ladygina V.G."/>
            <person name="Galyamina M.A."/>
            <person name="Kondratov I.G."/>
            <person name="Zhukova N.A."/>
            <person name="Serebryakova M.V."/>
            <person name="Demina I.A."/>
            <person name="Govorun V.M."/>
        </authorList>
    </citation>
    <scope>NUCLEOTIDE SEQUENCE [LARGE SCALE GENOMIC DNA]</scope>
    <source>
        <strain evidence="10 11">S6</strain>
    </source>
</reference>
<feature type="short sequence motif" description="Interaction with polymerase core subunit RpoC" evidence="6">
    <location>
        <begin position="425"/>
        <end position="428"/>
    </location>
</feature>
<feature type="compositionally biased region" description="Basic residues" evidence="7">
    <location>
        <begin position="146"/>
        <end position="156"/>
    </location>
</feature>
<dbReference type="RefSeq" id="WP_023893676.1">
    <property type="nucleotide sequence ID" value="NC_023030.2"/>
</dbReference>
<keyword evidence="5 6" id="KW-0804">Transcription</keyword>
<dbReference type="KEGG" id="mgz:GCW_02190"/>
<dbReference type="Pfam" id="PF04539">
    <property type="entry name" value="Sigma70_r3"/>
    <property type="match status" value="1"/>
</dbReference>
<dbReference type="InterPro" id="IPR028630">
    <property type="entry name" value="Sigma70_RpoD"/>
</dbReference>
<feature type="region of interest" description="Disordered" evidence="7">
    <location>
        <begin position="227"/>
        <end position="247"/>
    </location>
</feature>
<dbReference type="SUPFAM" id="SSF88659">
    <property type="entry name" value="Sigma3 and sigma4 domains of RNA polymerase sigma factors"/>
    <property type="match status" value="2"/>
</dbReference>
<dbReference type="InterPro" id="IPR050239">
    <property type="entry name" value="Sigma-70_RNA_pol_init_factors"/>
</dbReference>
<feature type="compositionally biased region" description="Basic and acidic residues" evidence="7">
    <location>
        <begin position="122"/>
        <end position="140"/>
    </location>
</feature>
<feature type="compositionally biased region" description="Basic residues" evidence="7">
    <location>
        <begin position="232"/>
        <end position="241"/>
    </location>
</feature>
<evidence type="ECO:0000256" key="7">
    <source>
        <dbReference type="SAM" id="MobiDB-lite"/>
    </source>
</evidence>
<dbReference type="InterPro" id="IPR013324">
    <property type="entry name" value="RNA_pol_sigma_r3/r4-like"/>
</dbReference>
<comment type="subcellular location">
    <subcellularLocation>
        <location evidence="6">Cytoplasm</location>
    </subcellularLocation>
</comment>
<feature type="DNA-binding region" description="H-T-H motif" evidence="6">
    <location>
        <begin position="602"/>
        <end position="621"/>
    </location>
</feature>
<dbReference type="PROSITE" id="PS00715">
    <property type="entry name" value="SIGMA70_1"/>
    <property type="match status" value="1"/>
</dbReference>
<dbReference type="EMBL" id="CP006916">
    <property type="protein sequence ID" value="AHB99665.1"/>
    <property type="molecule type" value="Genomic_DNA"/>
</dbReference>
<dbReference type="GO" id="GO:0003677">
    <property type="term" value="F:DNA binding"/>
    <property type="evidence" value="ECO:0007669"/>
    <property type="project" value="UniProtKB-UniRule"/>
</dbReference>
<dbReference type="AlphaFoldDB" id="A0A0F6CKP3"/>
<dbReference type="Pfam" id="PF04542">
    <property type="entry name" value="Sigma70_r2"/>
    <property type="match status" value="1"/>
</dbReference>
<dbReference type="InterPro" id="IPR014284">
    <property type="entry name" value="RNA_pol_sigma-70_dom"/>
</dbReference>
<dbReference type="InterPro" id="IPR007624">
    <property type="entry name" value="RNA_pol_sigma70_r3"/>
</dbReference>
<dbReference type="Gene3D" id="1.10.10.10">
    <property type="entry name" value="Winged helix-like DNA-binding domain superfamily/Winged helix DNA-binding domain"/>
    <property type="match status" value="2"/>
</dbReference>
<evidence type="ECO:0000256" key="6">
    <source>
        <dbReference type="HAMAP-Rule" id="MF_00963"/>
    </source>
</evidence>
<comment type="function">
    <text evidence="6">Sigma factors are initiation factors that promote the attachment of RNA polymerase to specific initiation sites and are then released. This sigma factor is the primary sigma factor during exponential growth.</text>
</comment>
<gene>
    <name evidence="10" type="primary">rpoD</name>
    <name evidence="6" type="synonym">sigA</name>
    <name evidence="10" type="ORF">GCW_02190</name>
</gene>
<dbReference type="Proteomes" id="UP000018735">
    <property type="component" value="Chromosome"/>
</dbReference>
<dbReference type="GO" id="GO:0006352">
    <property type="term" value="P:DNA-templated transcription initiation"/>
    <property type="evidence" value="ECO:0007669"/>
    <property type="project" value="UniProtKB-UniRule"/>
</dbReference>
<feature type="domain" description="RNA polymerase sigma-70" evidence="8">
    <location>
        <begin position="425"/>
        <end position="438"/>
    </location>
</feature>
<dbReference type="NCBIfam" id="TIGR02393">
    <property type="entry name" value="RpoD_Cterm"/>
    <property type="match status" value="1"/>
</dbReference>
<feature type="region of interest" description="Sigma-70 factor domain-2" evidence="6">
    <location>
        <begin position="401"/>
        <end position="471"/>
    </location>
</feature>
<dbReference type="NCBIfam" id="NF004564">
    <property type="entry name" value="PRK05901.2-2"/>
    <property type="match status" value="1"/>
</dbReference>
<evidence type="ECO:0000256" key="4">
    <source>
        <dbReference type="ARBA" id="ARBA00023125"/>
    </source>
</evidence>
<dbReference type="HOGENOM" id="CLU_028332_0_0_14"/>
<evidence type="ECO:0000313" key="10">
    <source>
        <dbReference type="EMBL" id="AHB99665.1"/>
    </source>
</evidence>
<dbReference type="InterPro" id="IPR000943">
    <property type="entry name" value="RNA_pol_sigma70"/>
</dbReference>
<name>A0A0F6CKP3_MYCGL</name>
<dbReference type="InterPro" id="IPR036388">
    <property type="entry name" value="WH-like_DNA-bd_sf"/>
</dbReference>
<dbReference type="InterPro" id="IPR007627">
    <property type="entry name" value="RNA_pol_sigma70_r2"/>
</dbReference>
<feature type="region of interest" description="Disordered" evidence="7">
    <location>
        <begin position="122"/>
        <end position="159"/>
    </location>
</feature>
<comment type="subunit">
    <text evidence="6">Interacts transiently with the RNA polymerase catalytic core.</text>
</comment>
<evidence type="ECO:0000256" key="1">
    <source>
        <dbReference type="ARBA" id="ARBA00022490"/>
    </source>
</evidence>
<dbReference type="InterPro" id="IPR013325">
    <property type="entry name" value="RNA_pol_sigma_r2"/>
</dbReference>
<dbReference type="CDD" id="cd06171">
    <property type="entry name" value="Sigma70_r4"/>
    <property type="match status" value="1"/>
</dbReference>
<feature type="domain" description="RNA polymerase sigma-70" evidence="9">
    <location>
        <begin position="601"/>
        <end position="627"/>
    </location>
</feature>
<dbReference type="GO" id="GO:0016987">
    <property type="term" value="F:sigma factor activity"/>
    <property type="evidence" value="ECO:0007669"/>
    <property type="project" value="UniProtKB-UniRule"/>
</dbReference>
<accession>A0A0F6CKP3</accession>
<keyword evidence="1 6" id="KW-0963">Cytoplasm</keyword>
<keyword evidence="4 6" id="KW-0238">DNA-binding</keyword>
<dbReference type="PANTHER" id="PTHR30603:SF60">
    <property type="entry name" value="RNA POLYMERASE SIGMA FACTOR RPOD"/>
    <property type="match status" value="1"/>
</dbReference>
<dbReference type="SUPFAM" id="SSF88946">
    <property type="entry name" value="Sigma2 domain of RNA polymerase sigma factors"/>
    <property type="match status" value="1"/>
</dbReference>
<dbReference type="HAMAP" id="MF_00963">
    <property type="entry name" value="Sigma70_RpoD_SigA"/>
    <property type="match status" value="1"/>
</dbReference>
<dbReference type="NCBIfam" id="TIGR02937">
    <property type="entry name" value="sigma70-ECF"/>
    <property type="match status" value="1"/>
</dbReference>
<dbReference type="InterPro" id="IPR007630">
    <property type="entry name" value="RNA_pol_sigma70_r4"/>
</dbReference>
<evidence type="ECO:0000256" key="3">
    <source>
        <dbReference type="ARBA" id="ARBA00023082"/>
    </source>
</evidence>
<dbReference type="PROSITE" id="PS00716">
    <property type="entry name" value="SIGMA70_2"/>
    <property type="match status" value="1"/>
</dbReference>
<dbReference type="InterPro" id="IPR012760">
    <property type="entry name" value="RNA_pol_sigma_RpoD_C"/>
</dbReference>
<protein>
    <recommendedName>
        <fullName evidence="6">RNA polymerase sigma factor SigA</fullName>
    </recommendedName>
</protein>
<evidence type="ECO:0000259" key="8">
    <source>
        <dbReference type="PROSITE" id="PS00715"/>
    </source>
</evidence>
<evidence type="ECO:0000313" key="11">
    <source>
        <dbReference type="Proteomes" id="UP000018735"/>
    </source>
</evidence>
<dbReference type="PANTHER" id="PTHR30603">
    <property type="entry name" value="RNA POLYMERASE SIGMA FACTOR RPO"/>
    <property type="match status" value="1"/>
</dbReference>
<comment type="similarity">
    <text evidence="6">Belongs to the sigma-70 factor family. RpoD/SigA subfamily.</text>
</comment>
<dbReference type="GO" id="GO:0005737">
    <property type="term" value="C:cytoplasm"/>
    <property type="evidence" value="ECO:0007669"/>
    <property type="project" value="UniProtKB-SubCell"/>
</dbReference>
<sequence>MLFIPLTFTRMAKNTNSTPKNKTVSKAKNISQLSLKQRLELAKKQEKTPANKLVNKKIETVSKTKKTAKPTKVEKPVSEKKLSVATKAKKAKSEKVVVEQPEAKTTVKKVKAAPIKKEVVLKDKKAKAEPKSVAKEEKKSKLSLKSAKKSTKKKVTSKKDENLDLNNEIDFADFDSKDEEIDFSDFKHENYSSAFKETDFSEQDELDDKEFNLSDFFSDSKLDIDQPITAQKRQRGRKPKHAPSNEKNDLVYHEVLEASSKTKNNDQESIRAIKTLLAKAKATKSLSNEEIIDVFKNYEFTEAEDLEILEELKDNKIKLEDNVEEKISLFRKNQDLSEIDKNLDDLISKGASTKDKVEDNVKAFLGTLGSSKILNFGEEIQIAKLLGSTDPETREYAINQLVTSNLRLVTSIAKKYLNRGLDFVDLIQEGSIGLMKAISKFNYKLGNKFSTYATWWIRQAITRAIADQARTVRIPVHMVETINKLIKTERMLTQQLGRDPTLEELTEAMGGQVNGFTPKKVADIKKLNQEPVSLDKPIGHDEESQFVDFVKDRDILKPDEYTEKLIVTEHINELFVNTLTKKEEQIIRMRYGLHPWHQQMTLEEVGQKFNVTRERIRQIESKALRKLKHPSKNARLRSFLKHDSEN</sequence>
<keyword evidence="2 6" id="KW-0805">Transcription regulation</keyword>
<keyword evidence="3 6" id="KW-0731">Sigma factor</keyword>